<accession>M0JZR7</accession>
<keyword evidence="2" id="KW-1185">Reference proteome</keyword>
<organism evidence="1 2">
    <name type="scientific">Haloarcula marismortui ATCC 33799</name>
    <dbReference type="NCBI Taxonomy" id="662475"/>
    <lineage>
        <taxon>Archaea</taxon>
        <taxon>Methanobacteriati</taxon>
        <taxon>Methanobacteriota</taxon>
        <taxon>Stenosarchaea group</taxon>
        <taxon>Halobacteria</taxon>
        <taxon>Halobacteriales</taxon>
        <taxon>Haloarculaceae</taxon>
        <taxon>Haloarcula</taxon>
    </lineage>
</organism>
<protein>
    <submittedName>
        <fullName evidence="1">Uncharacterized protein</fullName>
    </submittedName>
</protein>
<sequence length="61" mass="6525">MAINLVVLVDSVVDTVLVGTKDHDLIAVLGDVCVNVSEIIADEESNSSVTPTDECYDGWFV</sequence>
<dbReference type="AlphaFoldDB" id="M0JZR7"/>
<dbReference type="Proteomes" id="UP000011687">
    <property type="component" value="Unassembled WGS sequence"/>
</dbReference>
<reference evidence="1 2" key="1">
    <citation type="journal article" date="2014" name="PLoS Genet.">
        <title>Phylogenetically driven sequencing of extremely halophilic archaea reveals strategies for static and dynamic osmo-response.</title>
        <authorList>
            <person name="Becker E.A."/>
            <person name="Seitzer P.M."/>
            <person name="Tritt A."/>
            <person name="Larsen D."/>
            <person name="Krusor M."/>
            <person name="Yao A.I."/>
            <person name="Wu D."/>
            <person name="Madern D."/>
            <person name="Eisen J.A."/>
            <person name="Darling A.E."/>
            <person name="Facciotti M.T."/>
        </authorList>
    </citation>
    <scope>NUCLEOTIDE SEQUENCE [LARGE SCALE GENOMIC DNA]</scope>
    <source>
        <strain evidence="1 2">ATCC 33799</strain>
    </source>
</reference>
<name>M0JZR7_9EURY</name>
<evidence type="ECO:0000313" key="2">
    <source>
        <dbReference type="Proteomes" id="UP000011687"/>
    </source>
</evidence>
<dbReference type="EMBL" id="AOLS01000082">
    <property type="protein sequence ID" value="EMA13993.1"/>
    <property type="molecule type" value="Genomic_DNA"/>
</dbReference>
<proteinExistence type="predicted"/>
<evidence type="ECO:0000313" key="1">
    <source>
        <dbReference type="EMBL" id="EMA13993.1"/>
    </source>
</evidence>
<gene>
    <name evidence="1" type="ORF">C435_16215</name>
</gene>
<comment type="caution">
    <text evidence="1">The sequence shown here is derived from an EMBL/GenBank/DDBJ whole genome shotgun (WGS) entry which is preliminary data.</text>
</comment>